<accession>A0ABW2P760</accession>
<comment type="caution">
    <text evidence="2">The sequence shown here is derived from an EMBL/GenBank/DDBJ whole genome shotgun (WGS) entry which is preliminary data.</text>
</comment>
<dbReference type="EMBL" id="JBHTCG010000018">
    <property type="protein sequence ID" value="MFC7385466.1"/>
    <property type="molecule type" value="Genomic_DNA"/>
</dbReference>
<organism evidence="2 3">
    <name type="scientific">Sphaerisporangium rhizosphaerae</name>
    <dbReference type="NCBI Taxonomy" id="2269375"/>
    <lineage>
        <taxon>Bacteria</taxon>
        <taxon>Bacillati</taxon>
        <taxon>Actinomycetota</taxon>
        <taxon>Actinomycetes</taxon>
        <taxon>Streptosporangiales</taxon>
        <taxon>Streptosporangiaceae</taxon>
        <taxon>Sphaerisporangium</taxon>
    </lineage>
</organism>
<evidence type="ECO:0000256" key="1">
    <source>
        <dbReference type="SAM" id="SignalP"/>
    </source>
</evidence>
<proteinExistence type="predicted"/>
<dbReference type="Proteomes" id="UP001596496">
    <property type="component" value="Unassembled WGS sequence"/>
</dbReference>
<keyword evidence="3" id="KW-1185">Reference proteome</keyword>
<gene>
    <name evidence="2" type="ORF">ACFQSB_24880</name>
</gene>
<reference evidence="3" key="1">
    <citation type="journal article" date="2019" name="Int. J. Syst. Evol. Microbiol.">
        <title>The Global Catalogue of Microorganisms (GCM) 10K type strain sequencing project: providing services to taxonomists for standard genome sequencing and annotation.</title>
        <authorList>
            <consortium name="The Broad Institute Genomics Platform"/>
            <consortium name="The Broad Institute Genome Sequencing Center for Infectious Disease"/>
            <person name="Wu L."/>
            <person name="Ma J."/>
        </authorList>
    </citation>
    <scope>NUCLEOTIDE SEQUENCE [LARGE SCALE GENOMIC DNA]</scope>
    <source>
        <strain evidence="3">CECT 7649</strain>
    </source>
</reference>
<name>A0ABW2P760_9ACTN</name>
<feature type="chain" id="PRO_5046321944" evidence="1">
    <location>
        <begin position="23"/>
        <end position="186"/>
    </location>
</feature>
<evidence type="ECO:0000313" key="3">
    <source>
        <dbReference type="Proteomes" id="UP001596496"/>
    </source>
</evidence>
<dbReference type="RefSeq" id="WP_380829395.1">
    <property type="nucleotide sequence ID" value="NZ_JBHTCG010000018.1"/>
</dbReference>
<feature type="signal peptide" evidence="1">
    <location>
        <begin position="1"/>
        <end position="22"/>
    </location>
</feature>
<evidence type="ECO:0000313" key="2">
    <source>
        <dbReference type="EMBL" id="MFC7385466.1"/>
    </source>
</evidence>
<sequence length="186" mass="19369">MIGQVAVAVGCLLAVTACGAKAGNDGAAAPSPSKASPTGVPLVVLMPTAWSSGIGSDIPGQKFCPDIRKRGGTMPQNTVSCRFVAPRGMVVHLTAKVRKQHPVLVGENESIRLSLCRNGSWSEATRTVTCTVTASTGTVLCLDENQFSSMIECPWVEQGYARLPATVPPGFTPGPHVAARQDEPLS</sequence>
<keyword evidence="1" id="KW-0732">Signal</keyword>
<protein>
    <submittedName>
        <fullName evidence="2">Uncharacterized protein</fullName>
    </submittedName>
</protein>